<dbReference type="PANTHER" id="PTHR37984">
    <property type="entry name" value="PROTEIN CBG26694"/>
    <property type="match status" value="1"/>
</dbReference>
<evidence type="ECO:0000313" key="2">
    <source>
        <dbReference type="Proteomes" id="UP001152795"/>
    </source>
</evidence>
<sequence>MTTREVEEVSADEEELTAVRKAINDSSWDMMVYKQYIPCCDEFCVVGQLVLRGTRVVIPKKLRPKVLSLAHERHLCIVGTKQKLRSKVCGPWRDLAVDLLGPSITGEFILVVIDYSSGYYEVVIMKSTVTAKNLKLIWIINEFDIEELLQSGSKWRGRTTEPVIVKENPNRTSREERLEEGTKCMSPAVLLFGQKIRKRLPELRDIHVELEVRDRDHEQKNKGKMYADERRNARYSDILPGDKYLLVTSSLHFYRLISKTMVLYNCFDTTNIKHNFAHFSYLRKKCNLRINLTFTTKHFDIPCPRSSSTREMIPIAHDVTAPILLKKFCGHHCYALK</sequence>
<feature type="non-terminal residue" evidence="1">
    <location>
        <position position="337"/>
    </location>
</feature>
<dbReference type="InterPro" id="IPR050951">
    <property type="entry name" value="Retrovirus_Pol_polyprotein"/>
</dbReference>
<reference evidence="1" key="1">
    <citation type="submission" date="2020-04" db="EMBL/GenBank/DDBJ databases">
        <authorList>
            <person name="Alioto T."/>
            <person name="Alioto T."/>
            <person name="Gomez Garrido J."/>
        </authorList>
    </citation>
    <scope>NUCLEOTIDE SEQUENCE</scope>
    <source>
        <strain evidence="1">A484AB</strain>
    </source>
</reference>
<protein>
    <submittedName>
        <fullName evidence="1">Uncharacterized protein</fullName>
    </submittedName>
</protein>
<dbReference type="OrthoDB" id="115435at2759"/>
<proteinExistence type="predicted"/>
<accession>A0A7D9JN84</accession>
<gene>
    <name evidence="1" type="ORF">PACLA_8A062489</name>
</gene>
<dbReference type="EMBL" id="CACRXK020018718">
    <property type="protein sequence ID" value="CAB4032809.1"/>
    <property type="molecule type" value="Genomic_DNA"/>
</dbReference>
<keyword evidence="2" id="KW-1185">Reference proteome</keyword>
<name>A0A7D9JN84_PARCT</name>
<comment type="caution">
    <text evidence="1">The sequence shown here is derived from an EMBL/GenBank/DDBJ whole genome shotgun (WGS) entry which is preliminary data.</text>
</comment>
<organism evidence="1 2">
    <name type="scientific">Paramuricea clavata</name>
    <name type="common">Red gorgonian</name>
    <name type="synonym">Violescent sea-whip</name>
    <dbReference type="NCBI Taxonomy" id="317549"/>
    <lineage>
        <taxon>Eukaryota</taxon>
        <taxon>Metazoa</taxon>
        <taxon>Cnidaria</taxon>
        <taxon>Anthozoa</taxon>
        <taxon>Octocorallia</taxon>
        <taxon>Malacalcyonacea</taxon>
        <taxon>Plexauridae</taxon>
        <taxon>Paramuricea</taxon>
    </lineage>
</organism>
<evidence type="ECO:0000313" key="1">
    <source>
        <dbReference type="EMBL" id="CAB4032809.1"/>
    </source>
</evidence>
<dbReference type="AlphaFoldDB" id="A0A7D9JN84"/>
<dbReference type="Proteomes" id="UP001152795">
    <property type="component" value="Unassembled WGS sequence"/>
</dbReference>
<dbReference type="PANTHER" id="PTHR37984:SF11">
    <property type="entry name" value="INTEGRASE CATALYTIC DOMAIN-CONTAINING PROTEIN"/>
    <property type="match status" value="1"/>
</dbReference>